<reference evidence="14 15" key="1">
    <citation type="journal article" date="2014" name="Genome Biol. Evol.">
        <title>The secreted proteins of Achlya hypogyna and Thraustotheca clavata identify the ancestral oomycete secretome and reveal gene acquisitions by horizontal gene transfer.</title>
        <authorList>
            <person name="Misner I."/>
            <person name="Blouin N."/>
            <person name="Leonard G."/>
            <person name="Richards T.A."/>
            <person name="Lane C.E."/>
        </authorList>
    </citation>
    <scope>NUCLEOTIDE SEQUENCE [LARGE SCALE GENOMIC DNA]</scope>
    <source>
        <strain evidence="14 15">ATCC 48635</strain>
    </source>
</reference>
<dbReference type="InterPro" id="IPR027794">
    <property type="entry name" value="tRNase_Z_dom"/>
</dbReference>
<keyword evidence="5" id="KW-0819">tRNA processing</keyword>
<keyword evidence="7" id="KW-0479">Metal-binding</keyword>
<dbReference type="AlphaFoldDB" id="A0A1V9YTJ7"/>
<accession>A0A1V9YTJ7</accession>
<dbReference type="GO" id="GO:1990180">
    <property type="term" value="P:mitochondrial tRNA 3'-end processing"/>
    <property type="evidence" value="ECO:0007669"/>
    <property type="project" value="TreeGrafter"/>
</dbReference>
<comment type="cofactor">
    <cofactor evidence="2">
        <name>Zn(2+)</name>
        <dbReference type="ChEBI" id="CHEBI:29105"/>
    </cofactor>
</comment>
<dbReference type="Pfam" id="PF13691">
    <property type="entry name" value="Lactamase_B_4"/>
    <property type="match status" value="1"/>
</dbReference>
<evidence type="ECO:0000256" key="10">
    <source>
        <dbReference type="ARBA" id="ARBA00022833"/>
    </source>
</evidence>
<feature type="domain" description="Metallo-beta-lactamase" evidence="12">
    <location>
        <begin position="607"/>
        <end position="806"/>
    </location>
</feature>
<dbReference type="EC" id="3.1.26.11" evidence="4"/>
<keyword evidence="8" id="KW-0255">Endonuclease</keyword>
<dbReference type="SUPFAM" id="SSF56281">
    <property type="entry name" value="Metallo-hydrolase/oxidoreductase"/>
    <property type="match status" value="2"/>
</dbReference>
<feature type="compositionally biased region" description="Low complexity" evidence="11">
    <location>
        <begin position="258"/>
        <end position="268"/>
    </location>
</feature>
<evidence type="ECO:0000259" key="12">
    <source>
        <dbReference type="Pfam" id="PF12706"/>
    </source>
</evidence>
<comment type="similarity">
    <text evidence="3">Belongs to the RNase Z family.</text>
</comment>
<sequence>MTAPLSVSLNVLGTGSDGTEGSLVFSITKHGVYSDDATIDRYMFNCGEGTQRLCGENGIKLGSLNSIFLSRLDPMYAAGIPGMILALGTCGAPDLHVVGPGGTHTYLTSTSSFARRQYPAIRCSEIGGLATAKGPSHVAHDARQSNVMLVDDPYVRVLPLVAKLDRIEHIRPTTCRICSHAPTPAPQAVASVPKTVTRDLSATKEDSTFLQWLTAFYTAKDPSKIPYVPVIANKYKGRDDDLKRMLEDKYGPYEPQQSSSGSSSSSSEDNSDDDAQKENSCCAESNADAKVATDDATEGSIEDWLRQFYLKHNPAMMPRMQSVLKTYAGRDEHLKQMLRQKYAKRPAESPAADNRCEKKVKLADASSSHEVFVPPASFEEDIPAQLDQVVFYILEFKGSAPCIVWIVDLPSATWIPYLQHHFSVCPEHRPSLVVHFTKSTDVVHPGYTQWIDTISGPTTEHMLFDGHVLAAYDAGRLGFNFKASAQHRLQLHDQAPVLFPLSSAFASLSMTEPAELKLRVKVLDSPASYVLRLAQPRLALVLRAAKAHHATGFTYEPLEWTLPATPPSPPQPFNGPKITFLGTGSAAPSKLRNSSAIYLEFQPNMGLLIDCGEGTYGQLWRQFGRSTRARIRDLTCIWLSHKHADHHCGLIRILFERSQARAPLPLIVVAPDDILKYVTQWQQPWATANVHFVSCQAFNQPSHPLRHGLFQATGFRNFWSVPVQHCYDAYGLIFFLHDGTKIVYSGDTRPCARLVAEGMDADVLIHEATFEDSMREDAIKKKHSTVGEAITVGRDMRARTVLLTHFSQRYPTLPPRQQAGAAMNRVGFAFDGMQVSLSPAGLAALDAFMLSIASVPV</sequence>
<name>A0A1V9YTJ7_ACHHY</name>
<evidence type="ECO:0000256" key="11">
    <source>
        <dbReference type="SAM" id="MobiDB-lite"/>
    </source>
</evidence>
<dbReference type="CDD" id="cd07718">
    <property type="entry name" value="RNaseZ_ELAC1_ELAC2-C-term-like_MBL-fold"/>
    <property type="match status" value="1"/>
</dbReference>
<evidence type="ECO:0000256" key="3">
    <source>
        <dbReference type="ARBA" id="ARBA00007823"/>
    </source>
</evidence>
<keyword evidence="6" id="KW-0540">Nuclease</keyword>
<evidence type="ECO:0000256" key="4">
    <source>
        <dbReference type="ARBA" id="ARBA00012477"/>
    </source>
</evidence>
<dbReference type="GO" id="GO:0046872">
    <property type="term" value="F:metal ion binding"/>
    <property type="evidence" value="ECO:0007669"/>
    <property type="project" value="UniProtKB-KW"/>
</dbReference>
<feature type="domain" description="tRNase Z endonuclease" evidence="13">
    <location>
        <begin position="40"/>
        <end position="71"/>
    </location>
</feature>
<dbReference type="EMBL" id="JNBR01000952">
    <property type="protein sequence ID" value="OQR89068.1"/>
    <property type="molecule type" value="Genomic_DNA"/>
</dbReference>
<proteinExistence type="inferred from homology"/>
<dbReference type="GO" id="GO:0005739">
    <property type="term" value="C:mitochondrion"/>
    <property type="evidence" value="ECO:0007669"/>
    <property type="project" value="TreeGrafter"/>
</dbReference>
<keyword evidence="15" id="KW-1185">Reference proteome</keyword>
<dbReference type="GO" id="GO:0042781">
    <property type="term" value="F:3'-tRNA processing endoribonuclease activity"/>
    <property type="evidence" value="ECO:0007669"/>
    <property type="project" value="UniProtKB-EC"/>
</dbReference>
<dbReference type="STRING" id="1202772.A0A1V9YTJ7"/>
<evidence type="ECO:0000256" key="8">
    <source>
        <dbReference type="ARBA" id="ARBA00022759"/>
    </source>
</evidence>
<protein>
    <recommendedName>
        <fullName evidence="4">ribonuclease Z</fullName>
        <ecNumber evidence="4">3.1.26.11</ecNumber>
    </recommendedName>
</protein>
<evidence type="ECO:0000256" key="1">
    <source>
        <dbReference type="ARBA" id="ARBA00000402"/>
    </source>
</evidence>
<comment type="caution">
    <text evidence="14">The sequence shown here is derived from an EMBL/GenBank/DDBJ whole genome shotgun (WGS) entry which is preliminary data.</text>
</comment>
<feature type="region of interest" description="Disordered" evidence="11">
    <location>
        <begin position="250"/>
        <end position="296"/>
    </location>
</feature>
<dbReference type="InterPro" id="IPR047151">
    <property type="entry name" value="RNZ2-like"/>
</dbReference>
<evidence type="ECO:0000256" key="2">
    <source>
        <dbReference type="ARBA" id="ARBA00001947"/>
    </source>
</evidence>
<dbReference type="Proteomes" id="UP000243579">
    <property type="component" value="Unassembled WGS sequence"/>
</dbReference>
<organism evidence="14 15">
    <name type="scientific">Achlya hypogyna</name>
    <name type="common">Oomycete</name>
    <name type="synonym">Protoachlya hypogyna</name>
    <dbReference type="NCBI Taxonomy" id="1202772"/>
    <lineage>
        <taxon>Eukaryota</taxon>
        <taxon>Sar</taxon>
        <taxon>Stramenopiles</taxon>
        <taxon>Oomycota</taxon>
        <taxon>Saprolegniomycetes</taxon>
        <taxon>Saprolegniales</taxon>
        <taxon>Achlyaceae</taxon>
        <taxon>Achlya</taxon>
    </lineage>
</organism>
<dbReference type="InterPro" id="IPR001279">
    <property type="entry name" value="Metallo-B-lactamas"/>
</dbReference>
<evidence type="ECO:0000256" key="9">
    <source>
        <dbReference type="ARBA" id="ARBA00022801"/>
    </source>
</evidence>
<evidence type="ECO:0000259" key="13">
    <source>
        <dbReference type="Pfam" id="PF13691"/>
    </source>
</evidence>
<dbReference type="OrthoDB" id="527344at2759"/>
<dbReference type="Pfam" id="PF12706">
    <property type="entry name" value="Lactamase_B_2"/>
    <property type="match status" value="1"/>
</dbReference>
<dbReference type="Gene3D" id="3.60.15.10">
    <property type="entry name" value="Ribonuclease Z/Hydroxyacylglutathione hydrolase-like"/>
    <property type="match status" value="2"/>
</dbReference>
<keyword evidence="10" id="KW-0862">Zinc</keyword>
<evidence type="ECO:0000256" key="5">
    <source>
        <dbReference type="ARBA" id="ARBA00022694"/>
    </source>
</evidence>
<keyword evidence="9" id="KW-0378">Hydrolase</keyword>
<comment type="catalytic activity">
    <reaction evidence="1">
        <text>Endonucleolytic cleavage of RNA, removing extra 3' nucleotides from tRNA precursor, generating 3' termini of tRNAs. A 3'-hydroxy group is left at the tRNA terminus and a 5'-phosphoryl group is left at the trailer molecule.</text>
        <dbReference type="EC" id="3.1.26.11"/>
    </reaction>
</comment>
<evidence type="ECO:0000256" key="7">
    <source>
        <dbReference type="ARBA" id="ARBA00022723"/>
    </source>
</evidence>
<evidence type="ECO:0000313" key="15">
    <source>
        <dbReference type="Proteomes" id="UP000243579"/>
    </source>
</evidence>
<dbReference type="InterPro" id="IPR036866">
    <property type="entry name" value="RibonucZ/Hydroxyglut_hydro"/>
</dbReference>
<dbReference type="PANTHER" id="PTHR12553">
    <property type="entry name" value="ZINC PHOSPHODIESTERASE ELAC PROTEIN 2"/>
    <property type="match status" value="1"/>
</dbReference>
<evidence type="ECO:0000313" key="14">
    <source>
        <dbReference type="EMBL" id="OQR89068.1"/>
    </source>
</evidence>
<gene>
    <name evidence="14" type="ORF">ACHHYP_06488</name>
</gene>
<dbReference type="PANTHER" id="PTHR12553:SF70">
    <property type="entry name" value="RIBONUCLEASE Z"/>
    <property type="match status" value="1"/>
</dbReference>
<evidence type="ECO:0000256" key="6">
    <source>
        <dbReference type="ARBA" id="ARBA00022722"/>
    </source>
</evidence>